<evidence type="ECO:0000313" key="3">
    <source>
        <dbReference type="Proteomes" id="UP001055102"/>
    </source>
</evidence>
<dbReference type="CDD" id="cd00761">
    <property type="entry name" value="Glyco_tranf_GTA_type"/>
    <property type="match status" value="1"/>
</dbReference>
<evidence type="ECO:0000259" key="1">
    <source>
        <dbReference type="Pfam" id="PF00535"/>
    </source>
</evidence>
<dbReference type="Pfam" id="PF00535">
    <property type="entry name" value="Glycos_transf_2"/>
    <property type="match status" value="1"/>
</dbReference>
<reference evidence="2" key="2">
    <citation type="submission" date="2021-08" db="EMBL/GenBank/DDBJ databases">
        <authorList>
            <person name="Tani A."/>
            <person name="Ola A."/>
            <person name="Ogura Y."/>
            <person name="Katsura K."/>
            <person name="Hayashi T."/>
        </authorList>
    </citation>
    <scope>NUCLEOTIDE SEQUENCE</scope>
    <source>
        <strain evidence="2">LMG 23639</strain>
    </source>
</reference>
<name>A0ABQ4SRA9_9HYPH</name>
<dbReference type="EMBL" id="BPQR01000005">
    <property type="protein sequence ID" value="GJE05035.1"/>
    <property type="molecule type" value="Genomic_DNA"/>
</dbReference>
<proteinExistence type="predicted"/>
<evidence type="ECO:0000313" key="2">
    <source>
        <dbReference type="EMBL" id="GJE05035.1"/>
    </source>
</evidence>
<dbReference type="RefSeq" id="WP_238273764.1">
    <property type="nucleotide sequence ID" value="NZ_BPQR01000005.1"/>
</dbReference>
<dbReference type="InterPro" id="IPR001173">
    <property type="entry name" value="Glyco_trans_2-like"/>
</dbReference>
<accession>A0ABQ4SRA9</accession>
<comment type="caution">
    <text evidence="2">The sequence shown here is derived from an EMBL/GenBank/DDBJ whole genome shotgun (WGS) entry which is preliminary data.</text>
</comment>
<protein>
    <recommendedName>
        <fullName evidence="1">Glycosyltransferase 2-like domain-containing protein</fullName>
    </recommendedName>
</protein>
<dbReference type="Gene3D" id="3.90.550.10">
    <property type="entry name" value="Spore Coat Polysaccharide Biosynthesis Protein SpsA, Chain A"/>
    <property type="match status" value="1"/>
</dbReference>
<organism evidence="2 3">
    <name type="scientific">Methylobacterium jeotgali</name>
    <dbReference type="NCBI Taxonomy" id="381630"/>
    <lineage>
        <taxon>Bacteria</taxon>
        <taxon>Pseudomonadati</taxon>
        <taxon>Pseudomonadota</taxon>
        <taxon>Alphaproteobacteria</taxon>
        <taxon>Hyphomicrobiales</taxon>
        <taxon>Methylobacteriaceae</taxon>
        <taxon>Methylobacterium</taxon>
    </lineage>
</organism>
<keyword evidence="3" id="KW-1185">Reference proteome</keyword>
<feature type="domain" description="Glycosyltransferase 2-like" evidence="1">
    <location>
        <begin position="5"/>
        <end position="170"/>
    </location>
</feature>
<dbReference type="Proteomes" id="UP001055102">
    <property type="component" value="Unassembled WGS sequence"/>
</dbReference>
<gene>
    <name evidence="2" type="ORF">AOPFMNJM_0330</name>
</gene>
<sequence length="294" mass="32166">MLKISIIIATYRRAAQLTETLRRFPIEPMRRFGAELVLVGSAPDDETAAVIEAYAARSPFPVKTAMAEAPGFAHAQNVGLSMSEGELIVFTDDDCYVAEDYLEALLHRFDPRLFQYGMGEVGLVNHDDDPRIANTAWWPFPDKVIIPPRSLVAPGTIQGANMFFLREVLEATGGIRHVGVHESNDIMTAYLASRAGYTGALIRGPKVLHDHGRKRGSAEAQRVVDIYATIAGAYFAQLAAIGTPGVFDLWKTSVREGGPVDLRKLEIEFRAAADEIAWLRESQEAAAQARLAAA</sequence>
<dbReference type="PANTHER" id="PTHR22916">
    <property type="entry name" value="GLYCOSYLTRANSFERASE"/>
    <property type="match status" value="1"/>
</dbReference>
<dbReference type="PANTHER" id="PTHR22916:SF64">
    <property type="entry name" value="TRANSFERASE, PUTATIVE-RELATED"/>
    <property type="match status" value="1"/>
</dbReference>
<dbReference type="SUPFAM" id="SSF53448">
    <property type="entry name" value="Nucleotide-diphospho-sugar transferases"/>
    <property type="match status" value="1"/>
</dbReference>
<reference evidence="2" key="1">
    <citation type="journal article" date="2021" name="Front. Microbiol.">
        <title>Comprehensive Comparative Genomics and Phenotyping of Methylobacterium Species.</title>
        <authorList>
            <person name="Alessa O."/>
            <person name="Ogura Y."/>
            <person name="Fujitani Y."/>
            <person name="Takami H."/>
            <person name="Hayashi T."/>
            <person name="Sahin N."/>
            <person name="Tani A."/>
        </authorList>
    </citation>
    <scope>NUCLEOTIDE SEQUENCE</scope>
    <source>
        <strain evidence="2">LMG 23639</strain>
    </source>
</reference>
<dbReference type="InterPro" id="IPR029044">
    <property type="entry name" value="Nucleotide-diphossugar_trans"/>
</dbReference>